<dbReference type="Pfam" id="PF03572">
    <property type="entry name" value="Peptidase_S41"/>
    <property type="match status" value="1"/>
</dbReference>
<dbReference type="EMBL" id="MU866485">
    <property type="protein sequence ID" value="KAK4171922.1"/>
    <property type="molecule type" value="Genomic_DNA"/>
</dbReference>
<feature type="domain" description="CPAF-like PDZ" evidence="3">
    <location>
        <begin position="150"/>
        <end position="274"/>
    </location>
</feature>
<dbReference type="AlphaFoldDB" id="A0AAN7A4B3"/>
<dbReference type="InterPro" id="IPR056186">
    <property type="entry name" value="PDZ_CPAF-rel"/>
</dbReference>
<reference evidence="4" key="1">
    <citation type="journal article" date="2023" name="Mol. Phylogenet. Evol.">
        <title>Genome-scale phylogeny and comparative genomics of the fungal order Sordariales.</title>
        <authorList>
            <person name="Hensen N."/>
            <person name="Bonometti L."/>
            <person name="Westerberg I."/>
            <person name="Brannstrom I.O."/>
            <person name="Guillou S."/>
            <person name="Cros-Aarteil S."/>
            <person name="Calhoun S."/>
            <person name="Haridas S."/>
            <person name="Kuo A."/>
            <person name="Mondo S."/>
            <person name="Pangilinan J."/>
            <person name="Riley R."/>
            <person name="LaButti K."/>
            <person name="Andreopoulos B."/>
            <person name="Lipzen A."/>
            <person name="Chen C."/>
            <person name="Yan M."/>
            <person name="Daum C."/>
            <person name="Ng V."/>
            <person name="Clum A."/>
            <person name="Steindorff A."/>
            <person name="Ohm R.A."/>
            <person name="Martin F."/>
            <person name="Silar P."/>
            <person name="Natvig D.O."/>
            <person name="Lalanne C."/>
            <person name="Gautier V."/>
            <person name="Ament-Velasquez S.L."/>
            <person name="Kruys A."/>
            <person name="Hutchinson M.I."/>
            <person name="Powell A.J."/>
            <person name="Barry K."/>
            <person name="Miller A.N."/>
            <person name="Grigoriev I.V."/>
            <person name="Debuchy R."/>
            <person name="Gladieux P."/>
            <person name="Hiltunen Thoren M."/>
            <person name="Johannesson H."/>
        </authorList>
    </citation>
    <scope>NUCLEOTIDE SEQUENCE</scope>
    <source>
        <strain evidence="4">CBS 892.96</strain>
    </source>
</reference>
<keyword evidence="1" id="KW-0732">Signal</keyword>
<dbReference type="Gene3D" id="3.90.226.10">
    <property type="entry name" value="2-enoyl-CoA Hydratase, Chain A, domain 1"/>
    <property type="match status" value="1"/>
</dbReference>
<comment type="caution">
    <text evidence="4">The sequence shown here is derived from an EMBL/GenBank/DDBJ whole genome shotgun (WGS) entry which is preliminary data.</text>
</comment>
<dbReference type="GO" id="GO:0008236">
    <property type="term" value="F:serine-type peptidase activity"/>
    <property type="evidence" value="ECO:0007669"/>
    <property type="project" value="InterPro"/>
</dbReference>
<evidence type="ECO:0000259" key="2">
    <source>
        <dbReference type="Pfam" id="PF03572"/>
    </source>
</evidence>
<keyword evidence="5" id="KW-1185">Reference proteome</keyword>
<dbReference type="InterPro" id="IPR029045">
    <property type="entry name" value="ClpP/crotonase-like_dom_sf"/>
</dbReference>
<dbReference type="PANTHER" id="PTHR37049">
    <property type="entry name" value="PEPTIDASE S41 FAMILY PROTEIN"/>
    <property type="match status" value="1"/>
</dbReference>
<dbReference type="SUPFAM" id="SSF52096">
    <property type="entry name" value="ClpP/crotonase"/>
    <property type="match status" value="1"/>
</dbReference>
<evidence type="ECO:0008006" key="6">
    <source>
        <dbReference type="Google" id="ProtNLM"/>
    </source>
</evidence>
<dbReference type="InterPro" id="IPR005151">
    <property type="entry name" value="Tail-specific_protease"/>
</dbReference>
<sequence>MTFISRLLLWSSFVLSGVLHHVDARPGPRPSLLNRRATNDTGRPCGAVFDIIEEDLKSLPFLKDVGLRFIEYYNTTLQFQSTLAYLKSPPAEYQQTAVDVVAELGRVKQKVLNDQYSRQLDFEYDVHSIVHAIHDDHVNLHIGITAAFSFAFPFDIVSASLDGKSLPKLYLRKDILQARGNGWTEEPSPIATINDMDANEFLSQFASQNSFGYLENHADWNALFEHPTNDIQGFYGTLGGQLVYYPGNGLDDTVKVKLENGTEFTDNWLALLNQLHSPGPLETAGDFYNYFVLGLEPPVQVDDGSDSENSGLLFDFEGEDGLQLIEIKVDTNWKEESDDAFPEPDVAQPILTIAGGGVVTGYFQEDIGVLSIPTFEQFPEEAKNFSNTVQEFITKAEHQKIKKIIIDLQQNQGGSVSLAFDTFRRFFPAEPDTLPWTWAGSRRRSHPLGDLVGGSVTEWWKGLNTEDDDQFFDQWDEAANEFVIATRINPLTNDTFENWGEYSPAQGNYREDRWSKVERLNLSDEQVLYSAFSIEPESGEDGPYGYGKNPVTTKQVWKPEEIVILTDGLCSSTCSLFAGFMNQAGVRTIVAGGLPKTGPMQGVSGSRGARAYSSGLLDWHLKFVGLLLAPNNSSLPNIPIDYETRDTGLWVHHAGFNLRDEILKADWEKDPNAEHTPRQFQYEAAHCRIFYTVRNIYNMTQLWSDVAQAAWTNPALCVEGSTGYANLPSQPATAPPPLRPTAQKPKIVINTTTRGGMGEDTNGVLMFNEGDMVAGMAVKRNGLEPCGAGDKCPSQFACRPIPVNCANGERPKATEAKYCLPVCKPAVPTCDRFSGDLKVNGHLRCDLKYEAVTKSRKHDFVGLCTPQGGIKPQNLCPGGAAT</sequence>
<dbReference type="InterPro" id="IPR052766">
    <property type="entry name" value="S41A_metabolite_peptidase"/>
</dbReference>
<name>A0AAN7A4B3_9PEZI</name>
<reference evidence="4" key="2">
    <citation type="submission" date="2023-05" db="EMBL/GenBank/DDBJ databases">
        <authorList>
            <consortium name="Lawrence Berkeley National Laboratory"/>
            <person name="Steindorff A."/>
            <person name="Hensen N."/>
            <person name="Bonometti L."/>
            <person name="Westerberg I."/>
            <person name="Brannstrom I.O."/>
            <person name="Guillou S."/>
            <person name="Cros-Aarteil S."/>
            <person name="Calhoun S."/>
            <person name="Haridas S."/>
            <person name="Kuo A."/>
            <person name="Mondo S."/>
            <person name="Pangilinan J."/>
            <person name="Riley R."/>
            <person name="Labutti K."/>
            <person name="Andreopoulos B."/>
            <person name="Lipzen A."/>
            <person name="Chen C."/>
            <person name="Yanf M."/>
            <person name="Daum C."/>
            <person name="Ng V."/>
            <person name="Clum A."/>
            <person name="Ohm R."/>
            <person name="Martin F."/>
            <person name="Silar P."/>
            <person name="Natvig D."/>
            <person name="Lalanne C."/>
            <person name="Gautier V."/>
            <person name="Ament-Velasquez S.L."/>
            <person name="Kruys A."/>
            <person name="Hutchinson M.I."/>
            <person name="Powell A.J."/>
            <person name="Barry K."/>
            <person name="Miller A.N."/>
            <person name="Grigoriev I.V."/>
            <person name="Debuchy R."/>
            <person name="Gladieux P."/>
            <person name="Thoren M.H."/>
            <person name="Johannesson H."/>
        </authorList>
    </citation>
    <scope>NUCLEOTIDE SEQUENCE</scope>
    <source>
        <strain evidence="4">CBS 892.96</strain>
    </source>
</reference>
<feature type="domain" description="Tail specific protease" evidence="2">
    <location>
        <begin position="366"/>
        <end position="590"/>
    </location>
</feature>
<organism evidence="4 5">
    <name type="scientific">Triangularia setosa</name>
    <dbReference type="NCBI Taxonomy" id="2587417"/>
    <lineage>
        <taxon>Eukaryota</taxon>
        <taxon>Fungi</taxon>
        <taxon>Dikarya</taxon>
        <taxon>Ascomycota</taxon>
        <taxon>Pezizomycotina</taxon>
        <taxon>Sordariomycetes</taxon>
        <taxon>Sordariomycetidae</taxon>
        <taxon>Sordariales</taxon>
        <taxon>Podosporaceae</taxon>
        <taxon>Triangularia</taxon>
    </lineage>
</organism>
<evidence type="ECO:0000259" key="3">
    <source>
        <dbReference type="Pfam" id="PF23658"/>
    </source>
</evidence>
<proteinExistence type="predicted"/>
<feature type="chain" id="PRO_5042902812" description="Tail specific protease domain-containing protein" evidence="1">
    <location>
        <begin position="25"/>
        <end position="882"/>
    </location>
</feature>
<dbReference type="Pfam" id="PF23658">
    <property type="entry name" value="PDZ_CPAF_rel"/>
    <property type="match status" value="1"/>
</dbReference>
<dbReference type="GO" id="GO:0006508">
    <property type="term" value="P:proteolysis"/>
    <property type="evidence" value="ECO:0007669"/>
    <property type="project" value="InterPro"/>
</dbReference>
<evidence type="ECO:0000256" key="1">
    <source>
        <dbReference type="SAM" id="SignalP"/>
    </source>
</evidence>
<dbReference type="Proteomes" id="UP001302321">
    <property type="component" value="Unassembled WGS sequence"/>
</dbReference>
<evidence type="ECO:0000313" key="5">
    <source>
        <dbReference type="Proteomes" id="UP001302321"/>
    </source>
</evidence>
<accession>A0AAN7A4B3</accession>
<protein>
    <recommendedName>
        <fullName evidence="6">Tail specific protease domain-containing protein</fullName>
    </recommendedName>
</protein>
<evidence type="ECO:0000313" key="4">
    <source>
        <dbReference type="EMBL" id="KAK4171922.1"/>
    </source>
</evidence>
<feature type="signal peptide" evidence="1">
    <location>
        <begin position="1"/>
        <end position="24"/>
    </location>
</feature>
<gene>
    <name evidence="4" type="ORF">QBC36DRAFT_382194</name>
</gene>
<dbReference type="PANTHER" id="PTHR37049:SF5">
    <property type="entry name" value="TAIL SPECIFIC PROTEASE DOMAIN-CONTAINING PROTEIN"/>
    <property type="match status" value="1"/>
</dbReference>